<comment type="catalytic activity">
    <reaction evidence="8 10 11">
        <text>2-(2-carboxy-4-methylthiazol-5-yl)ethyl phosphate + 4-amino-2-methyl-5-(diphosphooxymethyl)pyrimidine + 2 H(+) = thiamine phosphate + CO2 + diphosphate</text>
        <dbReference type="Rhea" id="RHEA:47848"/>
        <dbReference type="ChEBI" id="CHEBI:15378"/>
        <dbReference type="ChEBI" id="CHEBI:16526"/>
        <dbReference type="ChEBI" id="CHEBI:33019"/>
        <dbReference type="ChEBI" id="CHEBI:37575"/>
        <dbReference type="ChEBI" id="CHEBI:57841"/>
        <dbReference type="ChEBI" id="CHEBI:62890"/>
        <dbReference type="EC" id="2.5.1.3"/>
    </reaction>
</comment>
<evidence type="ECO:0000256" key="4">
    <source>
        <dbReference type="ARBA" id="ARBA00022723"/>
    </source>
</evidence>
<gene>
    <name evidence="10" type="primary">thiE</name>
    <name evidence="14" type="ORF">DC094_15270</name>
</gene>
<comment type="caution">
    <text evidence="14">The sequence shown here is derived from an EMBL/GenBank/DDBJ whole genome shotgun (WGS) entry which is preliminary data.</text>
</comment>
<evidence type="ECO:0000313" key="14">
    <source>
        <dbReference type="EMBL" id="PVZ67811.1"/>
    </source>
</evidence>
<evidence type="ECO:0000256" key="3">
    <source>
        <dbReference type="ARBA" id="ARBA00022679"/>
    </source>
</evidence>
<comment type="caution">
    <text evidence="10">Lacks conserved residue(s) required for the propagation of feature annotation.</text>
</comment>
<dbReference type="FunFam" id="3.20.20.70:FF:000096">
    <property type="entry name" value="Thiamine-phosphate synthase"/>
    <property type="match status" value="1"/>
</dbReference>
<keyword evidence="3 10" id="KW-0808">Transferase</keyword>
<comment type="cofactor">
    <cofactor evidence="10">
        <name>Mg(2+)</name>
        <dbReference type="ChEBI" id="CHEBI:18420"/>
    </cofactor>
    <text evidence="10">Binds 1 Mg(2+) ion per subunit.</text>
</comment>
<reference evidence="14 15" key="1">
    <citation type="submission" date="2018-04" db="EMBL/GenBank/DDBJ databases">
        <title>Thalassorhabdus spongiae gen. nov., sp. nov., isolated from a marine sponge in South-West Iceland.</title>
        <authorList>
            <person name="Knobloch S."/>
            <person name="Daussin A."/>
            <person name="Johannsson R."/>
            <person name="Marteinsson V.T."/>
        </authorList>
    </citation>
    <scope>NUCLEOTIDE SEQUENCE [LARGE SCALE GENOMIC DNA]</scope>
    <source>
        <strain evidence="14 15">Hp12</strain>
    </source>
</reference>
<keyword evidence="6 10" id="KW-0784">Thiamine biosynthesis</keyword>
<dbReference type="PANTHER" id="PTHR20857">
    <property type="entry name" value="THIAMINE-PHOSPHATE PYROPHOSPHORYLASE"/>
    <property type="match status" value="1"/>
</dbReference>
<evidence type="ECO:0000256" key="6">
    <source>
        <dbReference type="ARBA" id="ARBA00022977"/>
    </source>
</evidence>
<feature type="domain" description="Thiamine phosphate synthase/TenI" evidence="13">
    <location>
        <begin position="4"/>
        <end position="184"/>
    </location>
</feature>
<dbReference type="Gene3D" id="3.20.20.70">
    <property type="entry name" value="Aldolase class I"/>
    <property type="match status" value="1"/>
</dbReference>
<feature type="binding site" evidence="10">
    <location>
        <position position="66"/>
    </location>
    <ligand>
        <name>4-amino-2-methyl-5-(diphosphooxymethyl)pyrimidine</name>
        <dbReference type="ChEBI" id="CHEBI:57841"/>
    </ligand>
</feature>
<dbReference type="GO" id="GO:0000287">
    <property type="term" value="F:magnesium ion binding"/>
    <property type="evidence" value="ECO:0007669"/>
    <property type="project" value="UniProtKB-UniRule"/>
</dbReference>
<dbReference type="GO" id="GO:0009228">
    <property type="term" value="P:thiamine biosynthetic process"/>
    <property type="evidence" value="ECO:0007669"/>
    <property type="project" value="UniProtKB-KW"/>
</dbReference>
<dbReference type="GO" id="GO:0005737">
    <property type="term" value="C:cytoplasm"/>
    <property type="evidence" value="ECO:0007669"/>
    <property type="project" value="TreeGrafter"/>
</dbReference>
<sequence>MRGLYVITDEQLTAGDSLAKKLEAALEGGAKVVQYRDKSHGFDYRLAQALRAQTLCFAYDALFLINDDIELASYMLADGVHLGQSDISLTEAREKLGERAIIGISCEGSIELAEKAVEQGADYIAFGAIYPSKTKPDAATISVDVVQQAKQKFTLPVCAIGGIELSNAQPLLNTGCDMLAVVNSVFGQDDIQQAATSFSQMFEEN</sequence>
<keyword evidence="4 10" id="KW-0479">Metal-binding</keyword>
<dbReference type="Pfam" id="PF02581">
    <property type="entry name" value="TMP-TENI"/>
    <property type="match status" value="1"/>
</dbReference>
<evidence type="ECO:0000256" key="10">
    <source>
        <dbReference type="HAMAP-Rule" id="MF_00097"/>
    </source>
</evidence>
<dbReference type="UniPathway" id="UPA00060">
    <property type="reaction ID" value="UER00141"/>
</dbReference>
<feature type="binding site" evidence="10">
    <location>
        <begin position="34"/>
        <end position="38"/>
    </location>
    <ligand>
        <name>4-amino-2-methyl-5-(diphosphooxymethyl)pyrimidine</name>
        <dbReference type="ChEBI" id="CHEBI:57841"/>
    </ligand>
</feature>
<keyword evidence="5 10" id="KW-0460">Magnesium</keyword>
<dbReference type="OrthoDB" id="9789949at2"/>
<dbReference type="PANTHER" id="PTHR20857:SF15">
    <property type="entry name" value="THIAMINE-PHOSPHATE SYNTHASE"/>
    <property type="match status" value="1"/>
</dbReference>
<protein>
    <recommendedName>
        <fullName evidence="10">Thiamine-phosphate synthase</fullName>
        <shortName evidence="10">TP synthase</shortName>
        <shortName evidence="10">TPS</shortName>
        <ecNumber evidence="10">2.5.1.3</ecNumber>
    </recommendedName>
    <alternativeName>
        <fullName evidence="10">Thiamine-phosphate pyrophosphorylase</fullName>
        <shortName evidence="10">TMP pyrophosphorylase</shortName>
        <shortName evidence="10">TMP-PPase</shortName>
    </alternativeName>
</protein>
<dbReference type="EMBL" id="QDDL01000006">
    <property type="protein sequence ID" value="PVZ67811.1"/>
    <property type="molecule type" value="Genomic_DNA"/>
</dbReference>
<feature type="binding site" evidence="10">
    <location>
        <begin position="132"/>
        <end position="134"/>
    </location>
    <ligand>
        <name>2-[(2R,5Z)-2-carboxy-4-methylthiazol-5(2H)-ylidene]ethyl phosphate</name>
        <dbReference type="ChEBI" id="CHEBI:62899"/>
    </ligand>
</feature>
<keyword evidence="15" id="KW-1185">Reference proteome</keyword>
<accession>A0A2V1GS37</accession>
<comment type="similarity">
    <text evidence="10 11">Belongs to the thiamine-phosphate synthase family.</text>
</comment>
<evidence type="ECO:0000256" key="5">
    <source>
        <dbReference type="ARBA" id="ARBA00022842"/>
    </source>
</evidence>
<dbReference type="GO" id="GO:0009229">
    <property type="term" value="P:thiamine diphosphate biosynthetic process"/>
    <property type="evidence" value="ECO:0007669"/>
    <property type="project" value="UniProtKB-UniRule"/>
</dbReference>
<dbReference type="Proteomes" id="UP000244906">
    <property type="component" value="Unassembled WGS sequence"/>
</dbReference>
<dbReference type="SUPFAM" id="SSF51391">
    <property type="entry name" value="Thiamin phosphate synthase"/>
    <property type="match status" value="1"/>
</dbReference>
<feature type="binding site" evidence="10">
    <location>
        <position position="86"/>
    </location>
    <ligand>
        <name>Mg(2+)</name>
        <dbReference type="ChEBI" id="CHEBI:18420"/>
    </ligand>
</feature>
<evidence type="ECO:0000256" key="9">
    <source>
        <dbReference type="ARBA" id="ARBA00047883"/>
    </source>
</evidence>
<feature type="binding site" evidence="10">
    <location>
        <position position="162"/>
    </location>
    <ligand>
        <name>2-[(2R,5Z)-2-carboxy-4-methylthiazol-5(2H)-ylidene]ethyl phosphate</name>
        <dbReference type="ChEBI" id="CHEBI:62899"/>
    </ligand>
</feature>
<comment type="function">
    <text evidence="1 10">Condenses 4-methyl-5-(beta-hydroxyethyl)thiazole monophosphate (THZ-P) and 2-methyl-4-amino-5-hydroxymethyl pyrimidine pyrophosphate (HMP-PP) to form thiamine monophosphate (TMP).</text>
</comment>
<evidence type="ECO:0000256" key="2">
    <source>
        <dbReference type="ARBA" id="ARBA00005165"/>
    </source>
</evidence>
<dbReference type="InterPro" id="IPR022998">
    <property type="entry name" value="ThiamineP_synth_TenI"/>
</dbReference>
<evidence type="ECO:0000256" key="7">
    <source>
        <dbReference type="ARBA" id="ARBA00047334"/>
    </source>
</evidence>
<name>A0A2V1GS37_9GAMM</name>
<feature type="binding site" evidence="10">
    <location>
        <position position="105"/>
    </location>
    <ligand>
        <name>4-amino-2-methyl-5-(diphosphooxymethyl)pyrimidine</name>
        <dbReference type="ChEBI" id="CHEBI:57841"/>
    </ligand>
</feature>
<comment type="catalytic activity">
    <reaction evidence="7 10 11">
        <text>4-methyl-5-(2-phosphooxyethyl)-thiazole + 4-amino-2-methyl-5-(diphosphooxymethyl)pyrimidine + H(+) = thiamine phosphate + diphosphate</text>
        <dbReference type="Rhea" id="RHEA:22328"/>
        <dbReference type="ChEBI" id="CHEBI:15378"/>
        <dbReference type="ChEBI" id="CHEBI:33019"/>
        <dbReference type="ChEBI" id="CHEBI:37575"/>
        <dbReference type="ChEBI" id="CHEBI:57841"/>
        <dbReference type="ChEBI" id="CHEBI:58296"/>
        <dbReference type="EC" id="2.5.1.3"/>
    </reaction>
</comment>
<dbReference type="GO" id="GO:0004789">
    <property type="term" value="F:thiamine-phosphate diphosphorylase activity"/>
    <property type="evidence" value="ECO:0007669"/>
    <property type="project" value="UniProtKB-UniRule"/>
</dbReference>
<dbReference type="HAMAP" id="MF_00097">
    <property type="entry name" value="TMP_synthase"/>
    <property type="match status" value="1"/>
</dbReference>
<evidence type="ECO:0000313" key="15">
    <source>
        <dbReference type="Proteomes" id="UP000244906"/>
    </source>
</evidence>
<dbReference type="CDD" id="cd00564">
    <property type="entry name" value="TMP_TenI"/>
    <property type="match status" value="1"/>
</dbReference>
<dbReference type="EC" id="2.5.1.3" evidence="10"/>
<feature type="binding site" evidence="10">
    <location>
        <position position="67"/>
    </location>
    <ligand>
        <name>Mg(2+)</name>
        <dbReference type="ChEBI" id="CHEBI:18420"/>
    </ligand>
</feature>
<comment type="pathway">
    <text evidence="2 10 12">Cofactor biosynthesis; thiamine diphosphate biosynthesis; thiamine phosphate from 4-amino-2-methyl-5-diphosphomethylpyrimidine and 4-methyl-5-(2-phosphoethyl)-thiazole: step 1/1.</text>
</comment>
<dbReference type="InterPro" id="IPR034291">
    <property type="entry name" value="TMP_synthase"/>
</dbReference>
<organism evidence="14 15">
    <name type="scientific">Pelagibaculum spongiae</name>
    <dbReference type="NCBI Taxonomy" id="2080658"/>
    <lineage>
        <taxon>Bacteria</taxon>
        <taxon>Pseudomonadati</taxon>
        <taxon>Pseudomonadota</taxon>
        <taxon>Gammaproteobacteria</taxon>
        <taxon>Oceanospirillales</taxon>
        <taxon>Pelagibaculum</taxon>
    </lineage>
</organism>
<dbReference type="InterPro" id="IPR036206">
    <property type="entry name" value="ThiamineP_synth_sf"/>
</dbReference>
<dbReference type="AlphaFoldDB" id="A0A2V1GS37"/>
<comment type="catalytic activity">
    <reaction evidence="9 10 11">
        <text>2-[(2R,5Z)-2-carboxy-4-methylthiazol-5(2H)-ylidene]ethyl phosphate + 4-amino-2-methyl-5-(diphosphooxymethyl)pyrimidine + 2 H(+) = thiamine phosphate + CO2 + diphosphate</text>
        <dbReference type="Rhea" id="RHEA:47844"/>
        <dbReference type="ChEBI" id="CHEBI:15378"/>
        <dbReference type="ChEBI" id="CHEBI:16526"/>
        <dbReference type="ChEBI" id="CHEBI:33019"/>
        <dbReference type="ChEBI" id="CHEBI:37575"/>
        <dbReference type="ChEBI" id="CHEBI:57841"/>
        <dbReference type="ChEBI" id="CHEBI:62899"/>
        <dbReference type="EC" id="2.5.1.3"/>
    </reaction>
</comment>
<feature type="binding site" evidence="10">
    <location>
        <position position="135"/>
    </location>
    <ligand>
        <name>4-amino-2-methyl-5-(diphosphooxymethyl)pyrimidine</name>
        <dbReference type="ChEBI" id="CHEBI:57841"/>
    </ligand>
</feature>
<dbReference type="InterPro" id="IPR013785">
    <property type="entry name" value="Aldolase_TIM"/>
</dbReference>
<dbReference type="NCBIfam" id="TIGR00693">
    <property type="entry name" value="thiE"/>
    <property type="match status" value="1"/>
</dbReference>
<evidence type="ECO:0000259" key="13">
    <source>
        <dbReference type="Pfam" id="PF02581"/>
    </source>
</evidence>
<evidence type="ECO:0000256" key="8">
    <source>
        <dbReference type="ARBA" id="ARBA00047851"/>
    </source>
</evidence>
<evidence type="ECO:0000256" key="1">
    <source>
        <dbReference type="ARBA" id="ARBA00003814"/>
    </source>
</evidence>
<proteinExistence type="inferred from homology"/>
<evidence type="ECO:0000256" key="11">
    <source>
        <dbReference type="RuleBase" id="RU003826"/>
    </source>
</evidence>
<evidence type="ECO:0000256" key="12">
    <source>
        <dbReference type="RuleBase" id="RU004253"/>
    </source>
</evidence>